<keyword evidence="2 3" id="KW-0802">TPR repeat</keyword>
<accession>A0A951PCD3</accession>
<dbReference type="PANTHER" id="PTHR44943:SF8">
    <property type="entry name" value="TPR REPEAT-CONTAINING PROTEIN MJ0263"/>
    <property type="match status" value="1"/>
</dbReference>
<gene>
    <name evidence="7" type="ORF">KME07_16140</name>
</gene>
<evidence type="ECO:0000256" key="5">
    <source>
        <dbReference type="SAM" id="MobiDB-lite"/>
    </source>
</evidence>
<dbReference type="Pfam" id="PF13181">
    <property type="entry name" value="TPR_8"/>
    <property type="match status" value="1"/>
</dbReference>
<feature type="transmembrane region" description="Helical" evidence="6">
    <location>
        <begin position="81"/>
        <end position="103"/>
    </location>
</feature>
<evidence type="ECO:0000256" key="1">
    <source>
        <dbReference type="ARBA" id="ARBA00022737"/>
    </source>
</evidence>
<dbReference type="SMART" id="SM00028">
    <property type="entry name" value="TPR"/>
    <property type="match status" value="5"/>
</dbReference>
<feature type="coiled-coil region" evidence="4">
    <location>
        <begin position="112"/>
        <end position="156"/>
    </location>
</feature>
<keyword evidence="6" id="KW-0472">Membrane</keyword>
<dbReference type="InterPro" id="IPR011990">
    <property type="entry name" value="TPR-like_helical_dom_sf"/>
</dbReference>
<feature type="region of interest" description="Disordered" evidence="5">
    <location>
        <begin position="15"/>
        <end position="40"/>
    </location>
</feature>
<reference evidence="7" key="1">
    <citation type="submission" date="2021-05" db="EMBL/GenBank/DDBJ databases">
        <authorList>
            <person name="Pietrasiak N."/>
            <person name="Ward R."/>
            <person name="Stajich J.E."/>
            <person name="Kurbessoian T."/>
        </authorList>
    </citation>
    <scope>NUCLEOTIDE SEQUENCE</scope>
    <source>
        <strain evidence="7">GSE-TBD4-15B</strain>
    </source>
</reference>
<keyword evidence="1" id="KW-0677">Repeat</keyword>
<name>A0A951PCD3_9CYAN</name>
<proteinExistence type="predicted"/>
<dbReference type="NCBIfam" id="NF047558">
    <property type="entry name" value="TPR_END_plus"/>
    <property type="match status" value="1"/>
</dbReference>
<feature type="repeat" description="TPR" evidence="3">
    <location>
        <begin position="221"/>
        <end position="254"/>
    </location>
</feature>
<dbReference type="Pfam" id="PF14559">
    <property type="entry name" value="TPR_19"/>
    <property type="match status" value="1"/>
</dbReference>
<feature type="repeat" description="TPR" evidence="3">
    <location>
        <begin position="289"/>
        <end position="322"/>
    </location>
</feature>
<evidence type="ECO:0000256" key="2">
    <source>
        <dbReference type="ARBA" id="ARBA00022803"/>
    </source>
</evidence>
<dbReference type="AlphaFoldDB" id="A0A951PCD3"/>
<evidence type="ECO:0000313" key="7">
    <source>
        <dbReference type="EMBL" id="MBW4466954.1"/>
    </source>
</evidence>
<dbReference type="EMBL" id="JAHHHV010000072">
    <property type="protein sequence ID" value="MBW4466954.1"/>
    <property type="molecule type" value="Genomic_DNA"/>
</dbReference>
<dbReference type="SUPFAM" id="SSF48452">
    <property type="entry name" value="TPR-like"/>
    <property type="match status" value="1"/>
</dbReference>
<dbReference type="PANTHER" id="PTHR44943">
    <property type="entry name" value="CELLULOSE SYNTHASE OPERON PROTEIN C"/>
    <property type="match status" value="1"/>
</dbReference>
<feature type="compositionally biased region" description="Pro residues" evidence="5">
    <location>
        <begin position="23"/>
        <end position="40"/>
    </location>
</feature>
<protein>
    <submittedName>
        <fullName evidence="7">Tetratricopeptide repeat protein</fullName>
    </submittedName>
</protein>
<evidence type="ECO:0000256" key="4">
    <source>
        <dbReference type="SAM" id="Coils"/>
    </source>
</evidence>
<keyword evidence="6" id="KW-1133">Transmembrane helix</keyword>
<sequence length="418" mass="47506">MSLLSLRLAAPTSAQSFAQTEALPPPEIPSSPLPAPEPAPILPAQQETIQRLIEAEIAGSQQLTDRVDDKVRDHFELTMNLLNLLITLLIAIPIGTGFVFWWLRQSVIDRLVSDIRRQFQQENEQIVKQQLEETVTARLQSQIVLFEAELDQLRADFEQRLHHLYQDAEKEKELTVRELGQILAAVGQNDTVPAPVGYRLQELTGRLKSIKTDSPNLTFSASDSLKTAEALYLAQQYDEAVAFYREALALEPDSAKGWQGLAKTLRQMGHPSEAVTANEELIRRHPQNPWGWFGKGYALADMRQYEAALPAYDAAIQLEPSRSTFWKQKGYALTRLRRYDEALDCFDKALRLNPDSAGTYYAKADCYAAQQQPELAVDHLKEALRRRPDWQVRLKADPDFEALRRSELFGRMFSHSTY</sequence>
<dbReference type="InterPro" id="IPR051685">
    <property type="entry name" value="Ycf3/AcsC/BcsC/TPR_MFPF"/>
</dbReference>
<dbReference type="Gene3D" id="1.25.40.10">
    <property type="entry name" value="Tetratricopeptide repeat domain"/>
    <property type="match status" value="1"/>
</dbReference>
<keyword evidence="6" id="KW-0812">Transmembrane</keyword>
<evidence type="ECO:0000313" key="8">
    <source>
        <dbReference type="Proteomes" id="UP000707356"/>
    </source>
</evidence>
<dbReference type="Proteomes" id="UP000707356">
    <property type="component" value="Unassembled WGS sequence"/>
</dbReference>
<organism evidence="7 8">
    <name type="scientific">Pegethrix bostrychoides GSE-TBD4-15B</name>
    <dbReference type="NCBI Taxonomy" id="2839662"/>
    <lineage>
        <taxon>Bacteria</taxon>
        <taxon>Bacillati</taxon>
        <taxon>Cyanobacteriota</taxon>
        <taxon>Cyanophyceae</taxon>
        <taxon>Oculatellales</taxon>
        <taxon>Oculatellaceae</taxon>
        <taxon>Pegethrix</taxon>
    </lineage>
</organism>
<evidence type="ECO:0000256" key="3">
    <source>
        <dbReference type="PROSITE-ProRule" id="PRU00339"/>
    </source>
</evidence>
<dbReference type="InterPro" id="IPR019734">
    <property type="entry name" value="TPR_rpt"/>
</dbReference>
<comment type="caution">
    <text evidence="7">The sequence shown here is derived from an EMBL/GenBank/DDBJ whole genome shotgun (WGS) entry which is preliminary data.</text>
</comment>
<feature type="repeat" description="TPR" evidence="3">
    <location>
        <begin position="323"/>
        <end position="356"/>
    </location>
</feature>
<evidence type="ECO:0000256" key="6">
    <source>
        <dbReference type="SAM" id="Phobius"/>
    </source>
</evidence>
<dbReference type="Pfam" id="PF13432">
    <property type="entry name" value="TPR_16"/>
    <property type="match status" value="1"/>
</dbReference>
<dbReference type="PROSITE" id="PS50293">
    <property type="entry name" value="TPR_REGION"/>
    <property type="match status" value="1"/>
</dbReference>
<dbReference type="PROSITE" id="PS50005">
    <property type="entry name" value="TPR"/>
    <property type="match status" value="3"/>
</dbReference>
<reference evidence="7" key="2">
    <citation type="journal article" date="2022" name="Microbiol. Resour. Announc.">
        <title>Metagenome Sequencing to Explore Phylogenomics of Terrestrial Cyanobacteria.</title>
        <authorList>
            <person name="Ward R.D."/>
            <person name="Stajich J.E."/>
            <person name="Johansen J.R."/>
            <person name="Huntemann M."/>
            <person name="Clum A."/>
            <person name="Foster B."/>
            <person name="Foster B."/>
            <person name="Roux S."/>
            <person name="Palaniappan K."/>
            <person name="Varghese N."/>
            <person name="Mukherjee S."/>
            <person name="Reddy T.B.K."/>
            <person name="Daum C."/>
            <person name="Copeland A."/>
            <person name="Chen I.A."/>
            <person name="Ivanova N.N."/>
            <person name="Kyrpides N.C."/>
            <person name="Shapiro N."/>
            <person name="Eloe-Fadrosh E.A."/>
            <person name="Pietrasiak N."/>
        </authorList>
    </citation>
    <scope>NUCLEOTIDE SEQUENCE</scope>
    <source>
        <strain evidence="7">GSE-TBD4-15B</strain>
    </source>
</reference>
<keyword evidence="4" id="KW-0175">Coiled coil</keyword>